<name>A0ABS9BV65_9BACT</name>
<dbReference type="Pfam" id="PF13349">
    <property type="entry name" value="DUF4097"/>
    <property type="match status" value="1"/>
</dbReference>
<feature type="signal peptide" evidence="1">
    <location>
        <begin position="1"/>
        <end position="25"/>
    </location>
</feature>
<sequence>MKTVTKFQPLLLAIALLLGPIQAFAQLQTIVDVNRSFTGIKKIEVSGGSLEVEYIGSPSAGEVSVNAFLESNNPNQDIIFVTVGDVLKITHKVTTSNWNNNRTKGHIKMKGPENVSLDLKGGSGSVSAENVKSSETNLSVGSGSVMGTNIQGNVNVNAGSGSIKLSGIEGNVKGNVGSGSASFTNLKGNLAYSCGSGGVNASQIAGLVNISLTSGNAKLEDIGELGELKVTSGNITANNAGLGANTSISGTSGNFKIQTPSNLRDFNYRLNATSGNITVGESRGGKSLTIDNGASKDIRGSITSGNISIVNQ</sequence>
<feature type="chain" id="PRO_5046899408" evidence="1">
    <location>
        <begin position="26"/>
        <end position="312"/>
    </location>
</feature>
<gene>
    <name evidence="3" type="ORF">L0U89_10350</name>
</gene>
<evidence type="ECO:0000256" key="1">
    <source>
        <dbReference type="SAM" id="SignalP"/>
    </source>
</evidence>
<dbReference type="RefSeq" id="WP_008623637.1">
    <property type="nucleotide sequence ID" value="NZ_JAKEVZ010000007.1"/>
</dbReference>
<dbReference type="InterPro" id="IPR025164">
    <property type="entry name" value="Toastrack_DUF4097"/>
</dbReference>
<comment type="caution">
    <text evidence="3">The sequence shown here is derived from an EMBL/GenBank/DDBJ whole genome shotgun (WGS) entry which is preliminary data.</text>
</comment>
<organism evidence="3 4">
    <name type="scientific">Mariniradius sediminis</name>
    <dbReference type="NCBI Taxonomy" id="2909237"/>
    <lineage>
        <taxon>Bacteria</taxon>
        <taxon>Pseudomonadati</taxon>
        <taxon>Bacteroidota</taxon>
        <taxon>Cytophagia</taxon>
        <taxon>Cytophagales</taxon>
        <taxon>Cyclobacteriaceae</taxon>
        <taxon>Mariniradius</taxon>
    </lineage>
</organism>
<dbReference type="Proteomes" id="UP001201449">
    <property type="component" value="Unassembled WGS sequence"/>
</dbReference>
<feature type="domain" description="DUF4097" evidence="2">
    <location>
        <begin position="40"/>
        <end position="219"/>
    </location>
</feature>
<evidence type="ECO:0000313" key="3">
    <source>
        <dbReference type="EMBL" id="MCF1751470.1"/>
    </source>
</evidence>
<proteinExistence type="predicted"/>
<dbReference type="EMBL" id="JAKEVZ010000007">
    <property type="protein sequence ID" value="MCF1751470.1"/>
    <property type="molecule type" value="Genomic_DNA"/>
</dbReference>
<accession>A0ABS9BV65</accession>
<reference evidence="3 4" key="1">
    <citation type="submission" date="2022-01" db="EMBL/GenBank/DDBJ databases">
        <title>Mariniradius saccharolyticus sp. nov., isolated from sediment of a river.</title>
        <authorList>
            <person name="Liu H."/>
        </authorList>
    </citation>
    <scope>NUCLEOTIDE SEQUENCE [LARGE SCALE GENOMIC DNA]</scope>
    <source>
        <strain evidence="3 4">RY-2</strain>
    </source>
</reference>
<evidence type="ECO:0000313" key="4">
    <source>
        <dbReference type="Proteomes" id="UP001201449"/>
    </source>
</evidence>
<evidence type="ECO:0000259" key="2">
    <source>
        <dbReference type="Pfam" id="PF13349"/>
    </source>
</evidence>
<keyword evidence="1" id="KW-0732">Signal</keyword>
<protein>
    <submittedName>
        <fullName evidence="3">DUF4097 domain-containing protein</fullName>
    </submittedName>
</protein>
<keyword evidence="4" id="KW-1185">Reference proteome</keyword>